<reference evidence="2 3" key="1">
    <citation type="submission" date="2011-10" db="EMBL/GenBank/DDBJ databases">
        <title>The Noncontiguous Finished genome of Thermanaerovibrio velox DSM 12556.</title>
        <authorList>
            <consortium name="US DOE Joint Genome Institute (JGI-PGF)"/>
            <person name="Lucas S."/>
            <person name="Copeland A."/>
            <person name="Lapidus A."/>
            <person name="Glavina del Rio T."/>
            <person name="Dalin E."/>
            <person name="Tice H."/>
            <person name="Bruce D."/>
            <person name="Goodwin L."/>
            <person name="Pitluck S."/>
            <person name="Peters L."/>
            <person name="Mikhailova N."/>
            <person name="Teshima H."/>
            <person name="Kyrpides N."/>
            <person name="Mavromatis K."/>
            <person name="Ivanova N."/>
            <person name="Markowitz V."/>
            <person name="Cheng J.-F."/>
            <person name="Hugenholtz P."/>
            <person name="Woyke T."/>
            <person name="Wu D."/>
            <person name="Spring S."/>
            <person name="Brambilla E.-M."/>
            <person name="Klenk H.-P."/>
            <person name="Eisen J.A."/>
        </authorList>
    </citation>
    <scope>NUCLEOTIDE SEQUENCE [LARGE SCALE GENOMIC DNA]</scope>
    <source>
        <strain evidence="2 3">DSM 12556</strain>
    </source>
</reference>
<dbReference type="RefSeq" id="WP_006584343.1">
    <property type="nucleotide sequence ID" value="NZ_CM001377.1"/>
</dbReference>
<accession>H0UR12</accession>
<dbReference type="AlphaFoldDB" id="H0UR12"/>
<name>H0UR12_9BACT</name>
<evidence type="ECO:0000313" key="2">
    <source>
        <dbReference type="EMBL" id="EHM10849.1"/>
    </source>
</evidence>
<dbReference type="HOGENOM" id="CLU_214773_1_0_0"/>
<dbReference type="EMBL" id="CM001377">
    <property type="protein sequence ID" value="EHM10849.1"/>
    <property type="molecule type" value="Genomic_DNA"/>
</dbReference>
<sequence>MTLVYLIIVAAVLILVVERCIKGEDLMTQATAAMVAIPLVLRLLRVK</sequence>
<evidence type="ECO:0000256" key="1">
    <source>
        <dbReference type="SAM" id="Phobius"/>
    </source>
</evidence>
<dbReference type="STRING" id="926567.TheveDRAFT_1731"/>
<protein>
    <submittedName>
        <fullName evidence="2">Uncharacterized protein</fullName>
    </submittedName>
</protein>
<gene>
    <name evidence="2" type="ORF">TheveDRAFT_1731</name>
</gene>
<keyword evidence="1" id="KW-1133">Transmembrane helix</keyword>
<evidence type="ECO:0000313" key="3">
    <source>
        <dbReference type="Proteomes" id="UP000005730"/>
    </source>
</evidence>
<keyword evidence="1" id="KW-0472">Membrane</keyword>
<feature type="transmembrane region" description="Helical" evidence="1">
    <location>
        <begin position="29"/>
        <end position="46"/>
    </location>
</feature>
<proteinExistence type="predicted"/>
<dbReference type="Proteomes" id="UP000005730">
    <property type="component" value="Chromosome"/>
</dbReference>
<keyword evidence="3" id="KW-1185">Reference proteome</keyword>
<keyword evidence="1" id="KW-0812">Transmembrane</keyword>
<organism evidence="2 3">
    <name type="scientific">Thermanaerovibrio velox DSM 12556</name>
    <dbReference type="NCBI Taxonomy" id="926567"/>
    <lineage>
        <taxon>Bacteria</taxon>
        <taxon>Thermotogati</taxon>
        <taxon>Synergistota</taxon>
        <taxon>Synergistia</taxon>
        <taxon>Synergistales</taxon>
        <taxon>Synergistaceae</taxon>
        <taxon>Thermanaerovibrio</taxon>
    </lineage>
</organism>